<proteinExistence type="predicted"/>
<evidence type="ECO:0000256" key="8">
    <source>
        <dbReference type="ARBA" id="ARBA00023012"/>
    </source>
</evidence>
<organism evidence="13 14">
    <name type="scientific">Chitinophaga lutea</name>
    <dbReference type="NCBI Taxonomy" id="2488634"/>
    <lineage>
        <taxon>Bacteria</taxon>
        <taxon>Pseudomonadati</taxon>
        <taxon>Bacteroidota</taxon>
        <taxon>Chitinophagia</taxon>
        <taxon>Chitinophagales</taxon>
        <taxon>Chitinophagaceae</taxon>
        <taxon>Chitinophaga</taxon>
    </lineage>
</organism>
<evidence type="ECO:0000256" key="4">
    <source>
        <dbReference type="ARBA" id="ARBA00022679"/>
    </source>
</evidence>
<keyword evidence="10" id="KW-1133">Transmembrane helix</keyword>
<dbReference type="RefSeq" id="WP_123847105.1">
    <property type="nucleotide sequence ID" value="NZ_RPDH01000002.1"/>
</dbReference>
<keyword evidence="14" id="KW-1185">Reference proteome</keyword>
<gene>
    <name evidence="13" type="ORF">EGT74_13630</name>
</gene>
<dbReference type="GO" id="GO:0046983">
    <property type="term" value="F:protein dimerization activity"/>
    <property type="evidence" value="ECO:0007669"/>
    <property type="project" value="InterPro"/>
</dbReference>
<dbReference type="PROSITE" id="PS50109">
    <property type="entry name" value="HIS_KIN"/>
    <property type="match status" value="1"/>
</dbReference>
<dbReference type="Gene3D" id="3.30.565.10">
    <property type="entry name" value="Histidine kinase-like ATPase, C-terminal domain"/>
    <property type="match status" value="1"/>
</dbReference>
<evidence type="ECO:0000256" key="5">
    <source>
        <dbReference type="ARBA" id="ARBA00022741"/>
    </source>
</evidence>
<dbReference type="Gene3D" id="1.25.40.10">
    <property type="entry name" value="Tetratricopeptide repeat domain"/>
    <property type="match status" value="2"/>
</dbReference>
<dbReference type="InterPro" id="IPR011990">
    <property type="entry name" value="TPR-like_helical_dom_sf"/>
</dbReference>
<evidence type="ECO:0000256" key="2">
    <source>
        <dbReference type="ARBA" id="ARBA00012438"/>
    </source>
</evidence>
<comment type="catalytic activity">
    <reaction evidence="1">
        <text>ATP + protein L-histidine = ADP + protein N-phospho-L-histidine.</text>
        <dbReference type="EC" id="2.7.13.3"/>
    </reaction>
</comment>
<name>A0A3N4Q8Q9_9BACT</name>
<keyword evidence="11" id="KW-0732">Signal</keyword>
<protein>
    <recommendedName>
        <fullName evidence="2">histidine kinase</fullName>
        <ecNumber evidence="2">2.7.13.3</ecNumber>
    </recommendedName>
</protein>
<dbReference type="PANTHER" id="PTHR24421:SF10">
    <property type="entry name" value="NITRATE_NITRITE SENSOR PROTEIN NARQ"/>
    <property type="match status" value="1"/>
</dbReference>
<dbReference type="AlphaFoldDB" id="A0A3N4Q8Q9"/>
<dbReference type="GO" id="GO:0005524">
    <property type="term" value="F:ATP binding"/>
    <property type="evidence" value="ECO:0007669"/>
    <property type="project" value="UniProtKB-KW"/>
</dbReference>
<dbReference type="InterPro" id="IPR050482">
    <property type="entry name" value="Sensor_HK_TwoCompSys"/>
</dbReference>
<sequence>MKRILSICFFLLTVIAAGAQPLLNEKKYVDSLTALEQRAANDSIKARAAFLLSDFWSYSDTAKALHYLQAGKQYSGSNRYLQAVHCFYEAGYFFDTDMDKALQLYAKSAELFAPFAQKESYVFQARAWRNSGALYQRKNDLKKMVDLILTKSVPLAQKAGDNVMLGGYYADVGMVFMNERLHAKAAFYLDKALAYYGKAKPPLHMELQALLFTTDNYVYWDSLPRAKIFLDRAGALLEPYPESEHNLDFSHSAAIYYRTAGNPARSVAYLERGIALAEKLNKRYKLAALRYQQYEAYFEQGKYEAARKTLQQAIDETPVSINGNLMLYFKSMSQTYEKMGNLPRAYDWLKKFNTVRDSVYPERLKSELTTIESKYNGAEKEKRIIQLQAEQRDALMKAKNQRLMNWLLGIAGLALLTITLLLVIFYRNSRRQARQKLTEMQQQQELQLANAIMEGEERERRRVARDLHDGLGGALSGIRIKLSGHQKEQPAPRLEEVIDQLEDSIGELRRIARNMMPESLLKSGLEAALRDLCESLMNEHTDIEFQAYGIQADMPTATQANIFRIVQELLSNAIRHAQASKIILQCIQNDRTFLITAEDNGRGFDTAAMSASKGIGLTNIQNRVQYMKGRFDIESAPNEGTIINIEVYV</sequence>
<dbReference type="CDD" id="cd16917">
    <property type="entry name" value="HATPase_UhpB-NarQ-NarX-like"/>
    <property type="match status" value="1"/>
</dbReference>
<evidence type="ECO:0000313" key="14">
    <source>
        <dbReference type="Proteomes" id="UP000278351"/>
    </source>
</evidence>
<reference evidence="13 14" key="1">
    <citation type="submission" date="2018-11" db="EMBL/GenBank/DDBJ databases">
        <title>Chitinophaga lutea sp.nov., isolate from arsenic contaminated soil.</title>
        <authorList>
            <person name="Zong Y."/>
        </authorList>
    </citation>
    <scope>NUCLEOTIDE SEQUENCE [LARGE SCALE GENOMIC DNA]</scope>
    <source>
        <strain evidence="13 14">ZY74</strain>
    </source>
</reference>
<dbReference type="EC" id="2.7.13.3" evidence="2"/>
<dbReference type="Pfam" id="PF02518">
    <property type="entry name" value="HATPase_c"/>
    <property type="match status" value="1"/>
</dbReference>
<keyword evidence="8" id="KW-0902">Two-component regulatory system</keyword>
<dbReference type="Pfam" id="PF07730">
    <property type="entry name" value="HisKA_3"/>
    <property type="match status" value="1"/>
</dbReference>
<feature type="signal peptide" evidence="11">
    <location>
        <begin position="1"/>
        <end position="19"/>
    </location>
</feature>
<evidence type="ECO:0000256" key="6">
    <source>
        <dbReference type="ARBA" id="ARBA00022777"/>
    </source>
</evidence>
<dbReference type="OrthoDB" id="617348at2"/>
<dbReference type="SUPFAM" id="SSF55874">
    <property type="entry name" value="ATPase domain of HSP90 chaperone/DNA topoisomerase II/histidine kinase"/>
    <property type="match status" value="1"/>
</dbReference>
<keyword evidence="4" id="KW-0808">Transferase</keyword>
<dbReference type="EMBL" id="RPDH01000002">
    <property type="protein sequence ID" value="RPE08104.1"/>
    <property type="molecule type" value="Genomic_DNA"/>
</dbReference>
<dbReference type="SMART" id="SM00387">
    <property type="entry name" value="HATPase_c"/>
    <property type="match status" value="1"/>
</dbReference>
<dbReference type="InterPro" id="IPR005467">
    <property type="entry name" value="His_kinase_dom"/>
</dbReference>
<dbReference type="InterPro" id="IPR011712">
    <property type="entry name" value="Sig_transdc_His_kin_sub3_dim/P"/>
</dbReference>
<feature type="domain" description="Histidine kinase" evidence="12">
    <location>
        <begin position="462"/>
        <end position="649"/>
    </location>
</feature>
<keyword evidence="7" id="KW-0067">ATP-binding</keyword>
<dbReference type="Proteomes" id="UP000278351">
    <property type="component" value="Unassembled WGS sequence"/>
</dbReference>
<keyword evidence="10" id="KW-0812">Transmembrane</keyword>
<evidence type="ECO:0000259" key="12">
    <source>
        <dbReference type="PROSITE" id="PS50109"/>
    </source>
</evidence>
<evidence type="ECO:0000256" key="7">
    <source>
        <dbReference type="ARBA" id="ARBA00022840"/>
    </source>
</evidence>
<keyword evidence="3" id="KW-0597">Phosphoprotein</keyword>
<keyword evidence="5" id="KW-0547">Nucleotide-binding</keyword>
<dbReference type="InterPro" id="IPR036890">
    <property type="entry name" value="HATPase_C_sf"/>
</dbReference>
<keyword evidence="9" id="KW-0802">TPR repeat</keyword>
<dbReference type="PANTHER" id="PTHR24421">
    <property type="entry name" value="NITRATE/NITRITE SENSOR PROTEIN NARX-RELATED"/>
    <property type="match status" value="1"/>
</dbReference>
<dbReference type="Gene3D" id="1.20.5.1930">
    <property type="match status" value="1"/>
</dbReference>
<feature type="repeat" description="TPR" evidence="9">
    <location>
        <begin position="287"/>
        <end position="320"/>
    </location>
</feature>
<evidence type="ECO:0000256" key="10">
    <source>
        <dbReference type="SAM" id="Phobius"/>
    </source>
</evidence>
<evidence type="ECO:0000256" key="3">
    <source>
        <dbReference type="ARBA" id="ARBA00022553"/>
    </source>
</evidence>
<dbReference type="InterPro" id="IPR019734">
    <property type="entry name" value="TPR_rpt"/>
</dbReference>
<feature type="transmembrane region" description="Helical" evidence="10">
    <location>
        <begin position="406"/>
        <end position="426"/>
    </location>
</feature>
<dbReference type="GO" id="GO:0016020">
    <property type="term" value="C:membrane"/>
    <property type="evidence" value="ECO:0007669"/>
    <property type="project" value="InterPro"/>
</dbReference>
<dbReference type="PROSITE" id="PS50005">
    <property type="entry name" value="TPR"/>
    <property type="match status" value="1"/>
</dbReference>
<feature type="chain" id="PRO_5018109748" description="histidine kinase" evidence="11">
    <location>
        <begin position="20"/>
        <end position="649"/>
    </location>
</feature>
<dbReference type="GO" id="GO:0000155">
    <property type="term" value="F:phosphorelay sensor kinase activity"/>
    <property type="evidence" value="ECO:0007669"/>
    <property type="project" value="InterPro"/>
</dbReference>
<evidence type="ECO:0000256" key="9">
    <source>
        <dbReference type="PROSITE-ProRule" id="PRU00339"/>
    </source>
</evidence>
<accession>A0A3N4Q8Q9</accession>
<keyword evidence="10" id="KW-0472">Membrane</keyword>
<keyword evidence="6 13" id="KW-0418">Kinase</keyword>
<comment type="caution">
    <text evidence="13">The sequence shown here is derived from an EMBL/GenBank/DDBJ whole genome shotgun (WGS) entry which is preliminary data.</text>
</comment>
<evidence type="ECO:0000313" key="13">
    <source>
        <dbReference type="EMBL" id="RPE08104.1"/>
    </source>
</evidence>
<evidence type="ECO:0000256" key="1">
    <source>
        <dbReference type="ARBA" id="ARBA00000085"/>
    </source>
</evidence>
<dbReference type="SUPFAM" id="SSF48452">
    <property type="entry name" value="TPR-like"/>
    <property type="match status" value="2"/>
</dbReference>
<evidence type="ECO:0000256" key="11">
    <source>
        <dbReference type="SAM" id="SignalP"/>
    </source>
</evidence>
<dbReference type="InterPro" id="IPR003594">
    <property type="entry name" value="HATPase_dom"/>
</dbReference>